<sequence>MLWQPPLTWLDNVASPGVDPDAIDTAKLTALLVPGHPLAQTADTMGISEDHIQLGCSDTTVRRALAEAKISTRSTRGIPPILSTKISREWLETEYSLKGRSVPDIAQEVGVHKDSVSDQLQRWGIPRRPEGPYSNPFASLNFTLSPAMHRLSRTRNCLTRLRNLLHIPGHPSITAAAKSLDIPPTTLRRQLRGIEAVLGATVIAHTNPLSIVPSGAAFFDEARQLIVLLDNRAKPTPVRLG</sequence>
<dbReference type="EMBL" id="BNEA01000001">
    <property type="protein sequence ID" value="GHI50256.1"/>
    <property type="molecule type" value="Genomic_DNA"/>
</dbReference>
<dbReference type="SUPFAM" id="SSF46785">
    <property type="entry name" value="Winged helix' DNA-binding domain"/>
    <property type="match status" value="1"/>
</dbReference>
<accession>A0ABQ3R319</accession>
<organism evidence="1 2">
    <name type="scientific">Streptomyces rubradiris</name>
    <name type="common">Streptomyces achromogenes subsp. rubradiris</name>
    <dbReference type="NCBI Taxonomy" id="285531"/>
    <lineage>
        <taxon>Bacteria</taxon>
        <taxon>Bacillati</taxon>
        <taxon>Actinomycetota</taxon>
        <taxon>Actinomycetes</taxon>
        <taxon>Kitasatosporales</taxon>
        <taxon>Streptomycetaceae</taxon>
        <taxon>Streptomyces</taxon>
    </lineage>
</organism>
<keyword evidence="2" id="KW-1185">Reference proteome</keyword>
<protein>
    <submittedName>
        <fullName evidence="1">Uncharacterized protein</fullName>
    </submittedName>
</protein>
<reference evidence="2" key="1">
    <citation type="submission" date="2023-07" db="EMBL/GenBank/DDBJ databases">
        <title>Whole genome shotgun sequence of Streptomyces achromogenes subsp. rubradiris NBRC 14000.</title>
        <authorList>
            <person name="Komaki H."/>
            <person name="Tamura T."/>
        </authorList>
    </citation>
    <scope>NUCLEOTIDE SEQUENCE [LARGE SCALE GENOMIC DNA]</scope>
    <source>
        <strain evidence="2">NBRC 14000</strain>
    </source>
</reference>
<gene>
    <name evidence="1" type="ORF">Srubr_01020</name>
</gene>
<dbReference type="InterPro" id="IPR036388">
    <property type="entry name" value="WH-like_DNA-bd_sf"/>
</dbReference>
<dbReference type="InterPro" id="IPR036390">
    <property type="entry name" value="WH_DNA-bd_sf"/>
</dbReference>
<name>A0ABQ3R319_STRRR</name>
<comment type="caution">
    <text evidence="1">The sequence shown here is derived from an EMBL/GenBank/DDBJ whole genome shotgun (WGS) entry which is preliminary data.</text>
</comment>
<proteinExistence type="predicted"/>
<evidence type="ECO:0000313" key="1">
    <source>
        <dbReference type="EMBL" id="GHI50256.1"/>
    </source>
</evidence>
<dbReference type="Proteomes" id="UP000646738">
    <property type="component" value="Unassembled WGS sequence"/>
</dbReference>
<dbReference type="Gene3D" id="1.10.10.10">
    <property type="entry name" value="Winged helix-like DNA-binding domain superfamily/Winged helix DNA-binding domain"/>
    <property type="match status" value="1"/>
</dbReference>
<evidence type="ECO:0000313" key="2">
    <source>
        <dbReference type="Proteomes" id="UP000646738"/>
    </source>
</evidence>